<dbReference type="OrthoDB" id="6629448at2"/>
<keyword evidence="3" id="KW-0963">Cytoplasm</keyword>
<evidence type="ECO:0000256" key="3">
    <source>
        <dbReference type="ARBA" id="ARBA00022490"/>
    </source>
</evidence>
<keyword evidence="6" id="KW-0175">Coiled coil</keyword>
<reference evidence="7 10" key="2">
    <citation type="submission" date="2023-11" db="EMBL/GenBank/DDBJ databases">
        <title>MicrobeMod: A computational toolkit for identifying prokaryotic methylation and restriction-modification with nanopore sequencing.</title>
        <authorList>
            <person name="Crits-Christoph A."/>
            <person name="Kang S.C."/>
            <person name="Lee H."/>
            <person name="Ostrov N."/>
        </authorList>
    </citation>
    <scope>NUCLEOTIDE SEQUENCE [LARGE SCALE GENOMIC DNA]</scope>
    <source>
        <strain evidence="7 10">ATCC BAA-571</strain>
    </source>
</reference>
<organism evidence="8 9">
    <name type="scientific">Ectopseudomonas alcaliphila</name>
    <dbReference type="NCBI Taxonomy" id="101564"/>
    <lineage>
        <taxon>Bacteria</taxon>
        <taxon>Pseudomonadati</taxon>
        <taxon>Pseudomonadota</taxon>
        <taxon>Gammaproteobacteria</taxon>
        <taxon>Pseudomonadales</taxon>
        <taxon>Pseudomonadaceae</taxon>
        <taxon>Ectopseudomonas</taxon>
    </lineage>
</organism>
<dbReference type="EMBL" id="JAWXXP010000001">
    <property type="protein sequence ID" value="MDX5993104.1"/>
    <property type="molecule type" value="Genomic_DNA"/>
</dbReference>
<reference evidence="8 9" key="1">
    <citation type="submission" date="2016-10" db="EMBL/GenBank/DDBJ databases">
        <authorList>
            <person name="de Groot N.N."/>
        </authorList>
    </citation>
    <scope>NUCLEOTIDE SEQUENCE [LARGE SCALE GENOMIC DNA]</scope>
    <source>
        <strain evidence="8 9">JCM 10630</strain>
    </source>
</reference>
<evidence type="ECO:0000256" key="2">
    <source>
        <dbReference type="ARBA" id="ARBA00022448"/>
    </source>
</evidence>
<dbReference type="GO" id="GO:0005737">
    <property type="term" value="C:cytoplasm"/>
    <property type="evidence" value="ECO:0007669"/>
    <property type="project" value="UniProtKB-SubCell"/>
</dbReference>
<dbReference type="Pfam" id="PF06188">
    <property type="entry name" value="HrpE"/>
    <property type="match status" value="1"/>
</dbReference>
<dbReference type="RefSeq" id="WP_074677350.1">
    <property type="nucleotide sequence ID" value="NZ_CBCSET010000003.1"/>
</dbReference>
<keyword evidence="2" id="KW-0813">Transport</keyword>
<dbReference type="InterPro" id="IPR012842">
    <property type="entry name" value="T3SS_SctL/SctL2"/>
</dbReference>
<gene>
    <name evidence="7" type="primary">sctL</name>
    <name evidence="8" type="ORF">SAMN05216575_102288</name>
    <name evidence="7" type="ORF">SIM71_13625</name>
</gene>
<keyword evidence="4" id="KW-0653">Protein transport</keyword>
<dbReference type="Proteomes" id="UP001278050">
    <property type="component" value="Unassembled WGS sequence"/>
</dbReference>
<keyword evidence="10" id="KW-1185">Reference proteome</keyword>
<sequence length="195" mass="21796">MLTKRRFALGSAVLEEPILRRQLLEESLRADELLAQASLQAEQLLQQAHEQRQHYLDEAVASFWSEANAQLQAIQEERASYQRDALSAVDSLLNIALSRLLDETDLPQRISALLRNLADGLPSKAEANLTCHPEAASTVRAWLQAMGFDVLWHVQEDPGMAPESLRLSNTLGTFHIDWPSLQRGLMPSLPDAQHA</sequence>
<dbReference type="InterPro" id="IPR009335">
    <property type="entry name" value="T3SS_HrpE/ATPase_suE"/>
</dbReference>
<evidence type="ECO:0000256" key="5">
    <source>
        <dbReference type="ARBA" id="ARBA00024335"/>
    </source>
</evidence>
<evidence type="ECO:0000256" key="6">
    <source>
        <dbReference type="SAM" id="Coils"/>
    </source>
</evidence>
<dbReference type="GO" id="GO:0030254">
    <property type="term" value="P:protein secretion by the type III secretion system"/>
    <property type="evidence" value="ECO:0007669"/>
    <property type="project" value="InterPro"/>
</dbReference>
<evidence type="ECO:0000313" key="8">
    <source>
        <dbReference type="EMBL" id="SDE28405.1"/>
    </source>
</evidence>
<dbReference type="AlphaFoldDB" id="A0A1G7BQE2"/>
<comment type="subcellular location">
    <subcellularLocation>
        <location evidence="1">Cytoplasm</location>
    </subcellularLocation>
</comment>
<dbReference type="NCBIfam" id="TIGR02499">
    <property type="entry name" value="HrpE_YscL_not"/>
    <property type="match status" value="1"/>
</dbReference>
<evidence type="ECO:0000313" key="10">
    <source>
        <dbReference type="Proteomes" id="UP001278050"/>
    </source>
</evidence>
<feature type="coiled-coil region" evidence="6">
    <location>
        <begin position="34"/>
        <end position="84"/>
    </location>
</feature>
<proteinExistence type="inferred from homology"/>
<name>A0A1G7BQE2_9GAMM</name>
<comment type="similarity">
    <text evidence="5">Belongs to the SctL stator family.</text>
</comment>
<evidence type="ECO:0000256" key="1">
    <source>
        <dbReference type="ARBA" id="ARBA00004496"/>
    </source>
</evidence>
<dbReference type="EMBL" id="FNAE01000002">
    <property type="protein sequence ID" value="SDE28405.1"/>
    <property type="molecule type" value="Genomic_DNA"/>
</dbReference>
<protein>
    <submittedName>
        <fullName evidence="8">Type III secretion protein L</fullName>
    </submittedName>
    <submittedName>
        <fullName evidence="7">Type III secretion system stator protein SctL</fullName>
    </submittedName>
</protein>
<evidence type="ECO:0000256" key="4">
    <source>
        <dbReference type="ARBA" id="ARBA00022927"/>
    </source>
</evidence>
<evidence type="ECO:0000313" key="7">
    <source>
        <dbReference type="EMBL" id="MDX5993104.1"/>
    </source>
</evidence>
<evidence type="ECO:0000313" key="9">
    <source>
        <dbReference type="Proteomes" id="UP000182413"/>
    </source>
</evidence>
<accession>A0A1G7BQE2</accession>
<dbReference type="Proteomes" id="UP000182413">
    <property type="component" value="Unassembled WGS sequence"/>
</dbReference>